<evidence type="ECO:0000313" key="3">
    <source>
        <dbReference type="Proteomes" id="UP000184221"/>
    </source>
</evidence>
<gene>
    <name evidence="2" type="ORF">SAMN05443551_1845</name>
</gene>
<dbReference type="OrthoDB" id="9793162at2"/>
<name>A0A1M5RQG2_9RHOB</name>
<dbReference type="Proteomes" id="UP000184221">
    <property type="component" value="Unassembled WGS sequence"/>
</dbReference>
<feature type="signal peptide" evidence="1">
    <location>
        <begin position="1"/>
        <end position="25"/>
    </location>
</feature>
<dbReference type="InterPro" id="IPR036691">
    <property type="entry name" value="Endo/exonu/phosph_ase_sf"/>
</dbReference>
<dbReference type="Gene3D" id="3.60.10.10">
    <property type="entry name" value="Endonuclease/exonuclease/phosphatase"/>
    <property type="match status" value="1"/>
</dbReference>
<dbReference type="GO" id="GO:0004519">
    <property type="term" value="F:endonuclease activity"/>
    <property type="evidence" value="ECO:0007669"/>
    <property type="project" value="UniProtKB-KW"/>
</dbReference>
<evidence type="ECO:0000256" key="1">
    <source>
        <dbReference type="SAM" id="SignalP"/>
    </source>
</evidence>
<dbReference type="AlphaFoldDB" id="A0A1M5RQG2"/>
<dbReference type="RefSeq" id="WP_072777485.1">
    <property type="nucleotide sequence ID" value="NZ_FQXC01000002.1"/>
</dbReference>
<keyword evidence="2" id="KW-0255">Endonuclease</keyword>
<keyword evidence="1" id="KW-0732">Signal</keyword>
<keyword evidence="3" id="KW-1185">Reference proteome</keyword>
<feature type="chain" id="PRO_5009913526" evidence="1">
    <location>
        <begin position="26"/>
        <end position="311"/>
    </location>
</feature>
<organism evidence="2 3">
    <name type="scientific">Marivita hallyeonensis</name>
    <dbReference type="NCBI Taxonomy" id="996342"/>
    <lineage>
        <taxon>Bacteria</taxon>
        <taxon>Pseudomonadati</taxon>
        <taxon>Pseudomonadota</taxon>
        <taxon>Alphaproteobacteria</taxon>
        <taxon>Rhodobacterales</taxon>
        <taxon>Roseobacteraceae</taxon>
        <taxon>Marivita</taxon>
    </lineage>
</organism>
<protein>
    <submittedName>
        <fullName evidence="2">Metal-dependent hydrolase, endonuclease/exonuclease/phosphatase family</fullName>
    </submittedName>
</protein>
<evidence type="ECO:0000313" key="2">
    <source>
        <dbReference type="EMBL" id="SHH28464.1"/>
    </source>
</evidence>
<keyword evidence="2" id="KW-0540">Nuclease</keyword>
<reference evidence="2 3" key="1">
    <citation type="submission" date="2016-11" db="EMBL/GenBank/DDBJ databases">
        <authorList>
            <person name="Jaros S."/>
            <person name="Januszkiewicz K."/>
            <person name="Wedrychowicz H."/>
        </authorList>
    </citation>
    <scope>NUCLEOTIDE SEQUENCE [LARGE SCALE GENOMIC DNA]</scope>
    <source>
        <strain evidence="2 3">DSM 29431</strain>
    </source>
</reference>
<proteinExistence type="predicted"/>
<dbReference type="GO" id="GO:0004527">
    <property type="term" value="F:exonuclease activity"/>
    <property type="evidence" value="ECO:0007669"/>
    <property type="project" value="UniProtKB-KW"/>
</dbReference>
<accession>A0A1M5RQG2</accession>
<dbReference type="SUPFAM" id="SSF56219">
    <property type="entry name" value="DNase I-like"/>
    <property type="match status" value="1"/>
</dbReference>
<dbReference type="EMBL" id="FQXC01000002">
    <property type="protein sequence ID" value="SHH28464.1"/>
    <property type="molecule type" value="Genomic_DNA"/>
</dbReference>
<dbReference type="STRING" id="996342.SAMN05443551_1845"/>
<keyword evidence="2" id="KW-0378">Hydrolase</keyword>
<dbReference type="PROSITE" id="PS51257">
    <property type="entry name" value="PROKAR_LIPOPROTEIN"/>
    <property type="match status" value="1"/>
</dbReference>
<sequence>MRRVVRAVLRGSLSLVALLTLVACALHVTHSDGAEARAAPEGAAVRVATYNVHYILLREETGLWSVGDWDRRKGPLDMAFNAVNADVMAFQEMESWSRGSDGSVNLKRDYLVQRNPEYGVAASGDWREFPSTQPIFYRKSRLQHVDQGWFFFSETPDILYSRTFNGSFPAFASWAEFRDRESNQRFKVVNIHFEYSSRSNRRLSANLVRDRITPWIAAGETVFLVGDVNAFYGSRTMRILEQSGVTFDRVPGATYHLNRGVHLVGAIDHLARGPGIDLLQGPIVLQQRFDGEWPSDHHPVFADYRLPDAIQ</sequence>
<keyword evidence="2" id="KW-0269">Exonuclease</keyword>